<reference evidence="2 3" key="1">
    <citation type="submission" date="2017-11" db="EMBL/GenBank/DDBJ databases">
        <title>De-novo sequencing of pomegranate (Punica granatum L.) genome.</title>
        <authorList>
            <person name="Akparov Z."/>
            <person name="Amiraslanov A."/>
            <person name="Hajiyeva S."/>
            <person name="Abbasov M."/>
            <person name="Kaur K."/>
            <person name="Hamwieh A."/>
            <person name="Solovyev V."/>
            <person name="Salamov A."/>
            <person name="Braich B."/>
            <person name="Kosarev P."/>
            <person name="Mahmoud A."/>
            <person name="Hajiyev E."/>
            <person name="Babayeva S."/>
            <person name="Izzatullayeva V."/>
            <person name="Mammadov A."/>
            <person name="Mammadov A."/>
            <person name="Sharifova S."/>
            <person name="Ojaghi J."/>
            <person name="Eynullazada K."/>
            <person name="Bayramov B."/>
            <person name="Abdulazimova A."/>
            <person name="Shahmuradov I."/>
        </authorList>
    </citation>
    <scope>NUCLEOTIDE SEQUENCE [LARGE SCALE GENOMIC DNA]</scope>
    <source>
        <strain evidence="3">cv. AG2017</strain>
        <tissue evidence="2">Leaf</tissue>
    </source>
</reference>
<dbReference type="EMBL" id="PGOL01006631">
    <property type="protein sequence ID" value="PKI33417.1"/>
    <property type="molecule type" value="Genomic_DNA"/>
</dbReference>
<evidence type="ECO:0000256" key="1">
    <source>
        <dbReference type="SAM" id="MobiDB-lite"/>
    </source>
</evidence>
<organism evidence="2 3">
    <name type="scientific">Punica granatum</name>
    <name type="common">Pomegranate</name>
    <dbReference type="NCBI Taxonomy" id="22663"/>
    <lineage>
        <taxon>Eukaryota</taxon>
        <taxon>Viridiplantae</taxon>
        <taxon>Streptophyta</taxon>
        <taxon>Embryophyta</taxon>
        <taxon>Tracheophyta</taxon>
        <taxon>Spermatophyta</taxon>
        <taxon>Magnoliopsida</taxon>
        <taxon>eudicotyledons</taxon>
        <taxon>Gunneridae</taxon>
        <taxon>Pentapetalae</taxon>
        <taxon>rosids</taxon>
        <taxon>malvids</taxon>
        <taxon>Myrtales</taxon>
        <taxon>Lythraceae</taxon>
        <taxon>Punica</taxon>
    </lineage>
</organism>
<dbReference type="AlphaFoldDB" id="A0A2I0HNV6"/>
<comment type="caution">
    <text evidence="2">The sequence shown here is derived from an EMBL/GenBank/DDBJ whole genome shotgun (WGS) entry which is preliminary data.</text>
</comment>
<feature type="region of interest" description="Disordered" evidence="1">
    <location>
        <begin position="1"/>
        <end position="54"/>
    </location>
</feature>
<dbReference type="PANTHER" id="PTHR31973:SF187">
    <property type="entry name" value="MUTATOR TRANSPOSASE MUDRA PROTEIN"/>
    <property type="match status" value="1"/>
</dbReference>
<accession>A0A2I0HNV6</accession>
<keyword evidence="3" id="KW-1185">Reference proteome</keyword>
<feature type="compositionally biased region" description="Basic and acidic residues" evidence="1">
    <location>
        <begin position="9"/>
        <end position="18"/>
    </location>
</feature>
<evidence type="ECO:0000313" key="3">
    <source>
        <dbReference type="Proteomes" id="UP000233551"/>
    </source>
</evidence>
<feature type="compositionally biased region" description="Acidic residues" evidence="1">
    <location>
        <begin position="29"/>
        <end position="52"/>
    </location>
</feature>
<proteinExistence type="predicted"/>
<dbReference type="PANTHER" id="PTHR31973">
    <property type="entry name" value="POLYPROTEIN, PUTATIVE-RELATED"/>
    <property type="match status" value="1"/>
</dbReference>
<dbReference type="Proteomes" id="UP000233551">
    <property type="component" value="Unassembled WGS sequence"/>
</dbReference>
<gene>
    <name evidence="2" type="ORF">CRG98_046180</name>
</gene>
<feature type="compositionally biased region" description="Basic and acidic residues" evidence="1">
    <location>
        <begin position="99"/>
        <end position="108"/>
    </location>
</feature>
<feature type="region of interest" description="Disordered" evidence="1">
    <location>
        <begin position="70"/>
        <end position="108"/>
    </location>
</feature>
<evidence type="ECO:0000313" key="2">
    <source>
        <dbReference type="EMBL" id="PKI33417.1"/>
    </source>
</evidence>
<sequence>MESNGCRCDPIRTKDGKSDVVSGVKYSEITDEDSDYDPKEDDDYVGLEDDDYQSTTFDNEFVEATRNLRLYRQGQDVPNDEQSNDQQSWEGEDEYDEDEHSHDKAGHDEVEHKYLERFRENPEWSINELASNAQRRFAIIVSKSTKYRTKAIALNTTHGSLGKQYNMLPSYVKEIRKARSKPIIDILEYVSDEKDGQVDQRSREGKTRVRQKELQLSMLLRGCQNEVKKRGRPRTKVHVASTSNVEGLESLMNTSNPH</sequence>
<protein>
    <submittedName>
        <fullName evidence="2">Uncharacterized protein</fullName>
    </submittedName>
</protein>
<name>A0A2I0HNV6_PUNGR</name>